<proteinExistence type="predicted"/>
<gene>
    <name evidence="1" type="ORF">RJ640_009648</name>
    <name evidence="2" type="ORF">RJ640_009651</name>
</gene>
<evidence type="ECO:0000313" key="2">
    <source>
        <dbReference type="EMBL" id="KAK2994424.1"/>
    </source>
</evidence>
<sequence length="146" mass="15920">MRKATLNTFLQLFLGRRLFSRLLQQIALKKHYRLQGKGWQQRVSNSAVQGKVAASDKIRQFNTTVRPVSTVFLTVRMTIAAALASSPDVGSSMKMIEGLATNSTAMVSLFLCSVERPSTPGSPTIAFLNGLSSTKSITSSTNIYSM</sequence>
<dbReference type="EMBL" id="JAVXUO010000207">
    <property type="protein sequence ID" value="KAK2994421.1"/>
    <property type="molecule type" value="Genomic_DNA"/>
</dbReference>
<name>A0AA88S919_9ASTE</name>
<protein>
    <submittedName>
        <fullName evidence="1">Uncharacterized protein</fullName>
    </submittedName>
</protein>
<evidence type="ECO:0000313" key="3">
    <source>
        <dbReference type="Proteomes" id="UP001187471"/>
    </source>
</evidence>
<keyword evidence="3" id="KW-1185">Reference proteome</keyword>
<reference evidence="1" key="1">
    <citation type="submission" date="2022-12" db="EMBL/GenBank/DDBJ databases">
        <title>Draft genome assemblies for two species of Escallonia (Escalloniales).</title>
        <authorList>
            <person name="Chanderbali A."/>
            <person name="Dervinis C."/>
            <person name="Anghel I."/>
            <person name="Soltis D."/>
            <person name="Soltis P."/>
            <person name="Zapata F."/>
        </authorList>
    </citation>
    <scope>NUCLEOTIDE SEQUENCE</scope>
    <source>
        <strain evidence="1">UCBG92.1500</strain>
        <tissue evidence="1">Leaf</tissue>
    </source>
</reference>
<dbReference type="Proteomes" id="UP001187471">
    <property type="component" value="Unassembled WGS sequence"/>
</dbReference>
<evidence type="ECO:0000313" key="1">
    <source>
        <dbReference type="EMBL" id="KAK2994421.1"/>
    </source>
</evidence>
<organism evidence="1 3">
    <name type="scientific">Escallonia rubra</name>
    <dbReference type="NCBI Taxonomy" id="112253"/>
    <lineage>
        <taxon>Eukaryota</taxon>
        <taxon>Viridiplantae</taxon>
        <taxon>Streptophyta</taxon>
        <taxon>Embryophyta</taxon>
        <taxon>Tracheophyta</taxon>
        <taxon>Spermatophyta</taxon>
        <taxon>Magnoliopsida</taxon>
        <taxon>eudicotyledons</taxon>
        <taxon>Gunneridae</taxon>
        <taxon>Pentapetalae</taxon>
        <taxon>asterids</taxon>
        <taxon>campanulids</taxon>
        <taxon>Escalloniales</taxon>
        <taxon>Escalloniaceae</taxon>
        <taxon>Escallonia</taxon>
    </lineage>
</organism>
<comment type="caution">
    <text evidence="1">The sequence shown here is derived from an EMBL/GenBank/DDBJ whole genome shotgun (WGS) entry which is preliminary data.</text>
</comment>
<accession>A0AA88S919</accession>
<dbReference type="AlphaFoldDB" id="A0AA88S919"/>
<dbReference type="EMBL" id="JAVXUO010000207">
    <property type="protein sequence ID" value="KAK2994424.1"/>
    <property type="molecule type" value="Genomic_DNA"/>
</dbReference>